<protein>
    <submittedName>
        <fullName evidence="3">Methyltransferase</fullName>
    </submittedName>
</protein>
<evidence type="ECO:0000313" key="4">
    <source>
        <dbReference type="Proteomes" id="UP001500655"/>
    </source>
</evidence>
<dbReference type="InterPro" id="IPR050078">
    <property type="entry name" value="Ribosomal_L11_MeTrfase_PrmA"/>
</dbReference>
<proteinExistence type="predicted"/>
<evidence type="ECO:0000256" key="1">
    <source>
        <dbReference type="ARBA" id="ARBA00022603"/>
    </source>
</evidence>
<organism evidence="3 4">
    <name type="scientific">Luedemannella helvata</name>
    <dbReference type="NCBI Taxonomy" id="349315"/>
    <lineage>
        <taxon>Bacteria</taxon>
        <taxon>Bacillati</taxon>
        <taxon>Actinomycetota</taxon>
        <taxon>Actinomycetes</taxon>
        <taxon>Micromonosporales</taxon>
        <taxon>Micromonosporaceae</taxon>
        <taxon>Luedemannella</taxon>
    </lineage>
</organism>
<dbReference type="Gene3D" id="3.40.50.150">
    <property type="entry name" value="Vaccinia Virus protein VP39"/>
    <property type="match status" value="1"/>
</dbReference>
<dbReference type="InterPro" id="IPR029063">
    <property type="entry name" value="SAM-dependent_MTases_sf"/>
</dbReference>
<reference evidence="3 4" key="1">
    <citation type="journal article" date="2019" name="Int. J. Syst. Evol. Microbiol.">
        <title>The Global Catalogue of Microorganisms (GCM) 10K type strain sequencing project: providing services to taxonomists for standard genome sequencing and annotation.</title>
        <authorList>
            <consortium name="The Broad Institute Genomics Platform"/>
            <consortium name="The Broad Institute Genome Sequencing Center for Infectious Disease"/>
            <person name="Wu L."/>
            <person name="Ma J."/>
        </authorList>
    </citation>
    <scope>NUCLEOTIDE SEQUENCE [LARGE SCALE GENOMIC DNA]</scope>
    <source>
        <strain evidence="3 4">JCM 13249</strain>
    </source>
</reference>
<dbReference type="Pfam" id="PF06325">
    <property type="entry name" value="PrmA"/>
    <property type="match status" value="1"/>
</dbReference>
<sequence length="204" mass="21382">MDGLRQVIGIPEIRLELADPHTGLWEHTDGYRSDQPPPFWAYAWPGGVGLARYVLDHPGVVAGRRVLDVGTGSGLVAIAAARAGAAHVEAVDSDPAAVEAVRRNAAANDVEVLAHARALAHDSAIGDAQVILAGDAFYSAATARLMLAYLRRAARAGTEVIVSDPGRGYLPTRAFTELATVDVVVSAALENATAARTTVWRLTG</sequence>
<evidence type="ECO:0000256" key="2">
    <source>
        <dbReference type="ARBA" id="ARBA00022679"/>
    </source>
</evidence>
<dbReference type="PANTHER" id="PTHR43648:SF1">
    <property type="entry name" value="ELECTRON TRANSFER FLAVOPROTEIN BETA SUBUNIT LYSINE METHYLTRANSFERASE"/>
    <property type="match status" value="1"/>
</dbReference>
<dbReference type="PANTHER" id="PTHR43648">
    <property type="entry name" value="ELECTRON TRANSFER FLAVOPROTEIN BETA SUBUNIT LYSINE METHYLTRANSFERASE"/>
    <property type="match status" value="1"/>
</dbReference>
<dbReference type="CDD" id="cd02440">
    <property type="entry name" value="AdoMet_MTases"/>
    <property type="match status" value="1"/>
</dbReference>
<evidence type="ECO:0000313" key="3">
    <source>
        <dbReference type="EMBL" id="GAA1750986.1"/>
    </source>
</evidence>
<keyword evidence="2" id="KW-0808">Transferase</keyword>
<gene>
    <name evidence="3" type="ORF">GCM10009681_22580</name>
</gene>
<dbReference type="GO" id="GO:0032259">
    <property type="term" value="P:methylation"/>
    <property type="evidence" value="ECO:0007669"/>
    <property type="project" value="UniProtKB-KW"/>
</dbReference>
<dbReference type="Proteomes" id="UP001500655">
    <property type="component" value="Unassembled WGS sequence"/>
</dbReference>
<keyword evidence="4" id="KW-1185">Reference proteome</keyword>
<keyword evidence="1 3" id="KW-0489">Methyltransferase</keyword>
<name>A0ABN2K962_9ACTN</name>
<dbReference type="GO" id="GO:0008168">
    <property type="term" value="F:methyltransferase activity"/>
    <property type="evidence" value="ECO:0007669"/>
    <property type="project" value="UniProtKB-KW"/>
</dbReference>
<dbReference type="RefSeq" id="WP_344079776.1">
    <property type="nucleotide sequence ID" value="NZ_BAAALS010000009.1"/>
</dbReference>
<accession>A0ABN2K962</accession>
<comment type="caution">
    <text evidence="3">The sequence shown here is derived from an EMBL/GenBank/DDBJ whole genome shotgun (WGS) entry which is preliminary data.</text>
</comment>
<dbReference type="SUPFAM" id="SSF53335">
    <property type="entry name" value="S-adenosyl-L-methionine-dependent methyltransferases"/>
    <property type="match status" value="1"/>
</dbReference>
<dbReference type="EMBL" id="BAAALS010000009">
    <property type="protein sequence ID" value="GAA1750986.1"/>
    <property type="molecule type" value="Genomic_DNA"/>
</dbReference>